<dbReference type="GO" id="GO:0016829">
    <property type="term" value="F:lyase activity"/>
    <property type="evidence" value="ECO:0007669"/>
    <property type="project" value="UniProtKB-KW"/>
</dbReference>
<evidence type="ECO:0000256" key="3">
    <source>
        <dbReference type="ARBA" id="ARBA00022840"/>
    </source>
</evidence>
<evidence type="ECO:0000313" key="7">
    <source>
        <dbReference type="Proteomes" id="UP000286806"/>
    </source>
</evidence>
<evidence type="ECO:0000259" key="5">
    <source>
        <dbReference type="PROSITE" id="PS50975"/>
    </source>
</evidence>
<dbReference type="GO" id="GO:0005524">
    <property type="term" value="F:ATP binding"/>
    <property type="evidence" value="ECO:0007669"/>
    <property type="project" value="UniProtKB-UniRule"/>
</dbReference>
<dbReference type="Gene3D" id="3.40.50.20">
    <property type="match status" value="1"/>
</dbReference>
<evidence type="ECO:0000256" key="4">
    <source>
        <dbReference type="PROSITE-ProRule" id="PRU00409"/>
    </source>
</evidence>
<dbReference type="OrthoDB" id="9803907at2"/>
<sequence length="415" mass="44380">MLRVLLLLPIASYRNQDFLDAAHKLGVEVVSAADHCHQLAPQRGLSPILSLHFDQPEAAAAQVLASLGRRVDAVLAVDDAGVELAAVLREKLGLPGNAPEAVRPTRDKLAFRRLLQQNGLNCPAFYHLAGAAEARILAAQLHYPVVVKARRLSASRGVIRADDAQDLLQQVRRVSRIQSSADRDASELGLIVESFIPGSEHALEGLLKNGQLRVLALFDKPDPLDGPYFEESIYVTPSRLSGELQAAIADSVQRACAAAGLSHGAIHAEMRVNDAGVWLLEIAARSIGGLCGRMLRWRLGMTLEELILRHALGLPIVQPEPSDASGVMMIPVPGRGIYQSVAGLEAARAVPHIDDIRITTVPGQRIAPAPEGASYLGFIFSRAATPAAAEAALRSAHAELVFDIRPDVVLAKSTA</sequence>
<dbReference type="RefSeq" id="WP_124706213.1">
    <property type="nucleotide sequence ID" value="NZ_BGOW01000044.1"/>
</dbReference>
<dbReference type="Gene3D" id="3.30.470.20">
    <property type="entry name" value="ATP-grasp fold, B domain"/>
    <property type="match status" value="1"/>
</dbReference>
<organism evidence="6 7">
    <name type="scientific">Sulfuriferula multivorans</name>
    <dbReference type="NCBI Taxonomy" id="1559896"/>
    <lineage>
        <taxon>Bacteria</taxon>
        <taxon>Pseudomonadati</taxon>
        <taxon>Pseudomonadota</taxon>
        <taxon>Betaproteobacteria</taxon>
        <taxon>Nitrosomonadales</taxon>
        <taxon>Sulfuricellaceae</taxon>
        <taxon>Sulfuriferula</taxon>
    </lineage>
</organism>
<dbReference type="AlphaFoldDB" id="A0A401JHL0"/>
<name>A0A401JHL0_9PROT</name>
<dbReference type="PANTHER" id="PTHR43585:SF2">
    <property type="entry name" value="ATP-GRASP ENZYME FSQD"/>
    <property type="match status" value="1"/>
</dbReference>
<dbReference type="InterPro" id="IPR040570">
    <property type="entry name" value="LAL_C2"/>
</dbReference>
<keyword evidence="1" id="KW-0436">Ligase</keyword>
<dbReference type="InterPro" id="IPR041472">
    <property type="entry name" value="BL00235/CARNS1_N"/>
</dbReference>
<accession>A0A401JHL0</accession>
<gene>
    <name evidence="6" type="ORF">SFMTTN_3294</name>
</gene>
<dbReference type="InterPro" id="IPR052032">
    <property type="entry name" value="ATP-dep_AA_Ligase"/>
</dbReference>
<dbReference type="GO" id="GO:0046872">
    <property type="term" value="F:metal ion binding"/>
    <property type="evidence" value="ECO:0007669"/>
    <property type="project" value="InterPro"/>
</dbReference>
<keyword evidence="7" id="KW-1185">Reference proteome</keyword>
<keyword evidence="3 4" id="KW-0067">ATP-binding</keyword>
<dbReference type="InterPro" id="IPR011761">
    <property type="entry name" value="ATP-grasp"/>
</dbReference>
<feature type="domain" description="ATP-grasp" evidence="5">
    <location>
        <begin position="112"/>
        <end position="312"/>
    </location>
</feature>
<dbReference type="PROSITE" id="PS50975">
    <property type="entry name" value="ATP_GRASP"/>
    <property type="match status" value="1"/>
</dbReference>
<keyword evidence="6" id="KW-0456">Lyase</keyword>
<evidence type="ECO:0000256" key="2">
    <source>
        <dbReference type="ARBA" id="ARBA00022741"/>
    </source>
</evidence>
<protein>
    <submittedName>
        <fullName evidence="6">Argininosuccinate lyase</fullName>
    </submittedName>
</protein>
<proteinExistence type="predicted"/>
<dbReference type="Pfam" id="PF18130">
    <property type="entry name" value="ATPgrasp_N"/>
    <property type="match status" value="1"/>
</dbReference>
<evidence type="ECO:0000256" key="1">
    <source>
        <dbReference type="ARBA" id="ARBA00022598"/>
    </source>
</evidence>
<dbReference type="EMBL" id="BGOW01000044">
    <property type="protein sequence ID" value="GBL47454.1"/>
    <property type="molecule type" value="Genomic_DNA"/>
</dbReference>
<keyword evidence="2 4" id="KW-0547">Nucleotide-binding</keyword>
<dbReference type="Pfam" id="PF13535">
    <property type="entry name" value="ATP-grasp_4"/>
    <property type="match status" value="1"/>
</dbReference>
<dbReference type="Proteomes" id="UP000286806">
    <property type="component" value="Unassembled WGS sequence"/>
</dbReference>
<comment type="caution">
    <text evidence="6">The sequence shown here is derived from an EMBL/GenBank/DDBJ whole genome shotgun (WGS) entry which is preliminary data.</text>
</comment>
<dbReference type="GO" id="GO:0016874">
    <property type="term" value="F:ligase activity"/>
    <property type="evidence" value="ECO:0007669"/>
    <property type="project" value="UniProtKB-KW"/>
</dbReference>
<dbReference type="Pfam" id="PF18603">
    <property type="entry name" value="LAL_C2"/>
    <property type="match status" value="1"/>
</dbReference>
<dbReference type="PANTHER" id="PTHR43585">
    <property type="entry name" value="FUMIPYRROLE BIOSYNTHESIS PROTEIN C"/>
    <property type="match status" value="1"/>
</dbReference>
<evidence type="ECO:0000313" key="6">
    <source>
        <dbReference type="EMBL" id="GBL47454.1"/>
    </source>
</evidence>
<dbReference type="SUPFAM" id="SSF56059">
    <property type="entry name" value="Glutathione synthetase ATP-binding domain-like"/>
    <property type="match status" value="1"/>
</dbReference>
<reference evidence="6 7" key="1">
    <citation type="journal article" date="2019" name="Front. Microbiol.">
        <title>Genomes of Neutrophilic Sulfur-Oxidizing Chemolithoautotrophs Representing 9 Proteobacterial Species From 8 Genera.</title>
        <authorList>
            <person name="Watanabe T."/>
            <person name="Kojima H."/>
            <person name="Umezawa K."/>
            <person name="Hori C."/>
            <person name="Takasuka T.E."/>
            <person name="Kato Y."/>
            <person name="Fukui M."/>
        </authorList>
    </citation>
    <scope>NUCLEOTIDE SEQUENCE [LARGE SCALE GENOMIC DNA]</scope>
    <source>
        <strain evidence="6 7">TTN</strain>
    </source>
</reference>